<dbReference type="AlphaFoldDB" id="A0A0K0D993"/>
<name>A0A0K0D993_ANGCA</name>
<dbReference type="STRING" id="6313.A0A0K0D993"/>
<organism evidence="1 2">
    <name type="scientific">Angiostrongylus cantonensis</name>
    <name type="common">Rat lungworm</name>
    <dbReference type="NCBI Taxonomy" id="6313"/>
    <lineage>
        <taxon>Eukaryota</taxon>
        <taxon>Metazoa</taxon>
        <taxon>Ecdysozoa</taxon>
        <taxon>Nematoda</taxon>
        <taxon>Chromadorea</taxon>
        <taxon>Rhabditida</taxon>
        <taxon>Rhabditina</taxon>
        <taxon>Rhabditomorpha</taxon>
        <taxon>Strongyloidea</taxon>
        <taxon>Metastrongylidae</taxon>
        <taxon>Angiostrongylus</taxon>
    </lineage>
</organism>
<dbReference type="WBParaSite" id="ACAC_0000667401-mRNA-1">
    <property type="protein sequence ID" value="ACAC_0000667401-mRNA-1"/>
    <property type="gene ID" value="ACAC_0000667401"/>
</dbReference>
<protein>
    <submittedName>
        <fullName evidence="2">Molybdopterin synthase</fullName>
    </submittedName>
</protein>
<dbReference type="InterPro" id="IPR003448">
    <property type="entry name" value="Mopterin_biosynth_MoaE"/>
</dbReference>
<dbReference type="Gene3D" id="3.90.1170.40">
    <property type="entry name" value="Molybdopterin biosynthesis MoaE subunit"/>
    <property type="match status" value="1"/>
</dbReference>
<dbReference type="PANTHER" id="PTHR23404">
    <property type="entry name" value="MOLYBDOPTERIN SYNTHASE RELATED"/>
    <property type="match status" value="1"/>
</dbReference>
<evidence type="ECO:0000313" key="1">
    <source>
        <dbReference type="Proteomes" id="UP000035642"/>
    </source>
</evidence>
<reference evidence="2" key="2">
    <citation type="submission" date="2017-02" db="UniProtKB">
        <authorList>
            <consortium name="WormBaseParasite"/>
        </authorList>
    </citation>
    <scope>IDENTIFICATION</scope>
</reference>
<dbReference type="Proteomes" id="UP000035642">
    <property type="component" value="Unassembled WGS sequence"/>
</dbReference>
<dbReference type="GO" id="GO:0006777">
    <property type="term" value="P:Mo-molybdopterin cofactor biosynthetic process"/>
    <property type="evidence" value="ECO:0007669"/>
    <property type="project" value="InterPro"/>
</dbReference>
<proteinExistence type="predicted"/>
<dbReference type="Gene3D" id="3.40.50.300">
    <property type="entry name" value="P-loop containing nucleotide triphosphate hydrolases"/>
    <property type="match status" value="1"/>
</dbReference>
<reference evidence="1" key="1">
    <citation type="submission" date="2012-09" db="EMBL/GenBank/DDBJ databases">
        <authorList>
            <person name="Martin A.A."/>
        </authorList>
    </citation>
    <scope>NUCLEOTIDE SEQUENCE</scope>
</reference>
<dbReference type="InterPro" id="IPR036563">
    <property type="entry name" value="MoaE_sf"/>
</dbReference>
<dbReference type="InterPro" id="IPR027417">
    <property type="entry name" value="P-loop_NTPase"/>
</dbReference>
<dbReference type="Pfam" id="PF02391">
    <property type="entry name" value="MoaE"/>
    <property type="match status" value="1"/>
</dbReference>
<dbReference type="CDD" id="cd00756">
    <property type="entry name" value="MoaE"/>
    <property type="match status" value="1"/>
</dbReference>
<accession>A0A0K0D993</accession>
<evidence type="ECO:0000313" key="2">
    <source>
        <dbReference type="WBParaSite" id="ACAC_0000667401-mRNA-1"/>
    </source>
</evidence>
<keyword evidence="1" id="KW-1185">Reference proteome</keyword>
<dbReference type="SUPFAM" id="SSF54690">
    <property type="entry name" value="Molybdopterin synthase subunit MoaE"/>
    <property type="match status" value="1"/>
</dbReference>
<sequence length="209" mass="24121">LFFHTLNESTCRRRRSKRTYDPPDVPGYFEEVVWPAYQQHLQKALALAREDCYISFLDVTLYTDQPDEKMVSVQKFCFVEKCIEFSTISCRFNFSPTCGATSVFVGTTRDTFNGRSVARLDYETYDEMAYKELRKLCSLIRSKYPSVERVVIFHRLGYKVAVGETSVIIATASPHRKDALHATEMAIDELKRAVPIWKKVSYSNVLSHS</sequence>